<accession>A0A2P2E6Z0</accession>
<evidence type="ECO:0008006" key="4">
    <source>
        <dbReference type="Google" id="ProtNLM"/>
    </source>
</evidence>
<keyword evidence="3" id="KW-1185">Reference proteome</keyword>
<dbReference type="PANTHER" id="PTHR43737">
    <property type="entry name" value="BLL7424 PROTEIN"/>
    <property type="match status" value="1"/>
</dbReference>
<dbReference type="Proteomes" id="UP000245086">
    <property type="component" value="Unassembled WGS sequence"/>
</dbReference>
<evidence type="ECO:0000313" key="3">
    <source>
        <dbReference type="Proteomes" id="UP000245086"/>
    </source>
</evidence>
<dbReference type="RefSeq" id="WP_108983671.1">
    <property type="nucleotide sequence ID" value="NZ_BFBR01000001.1"/>
</dbReference>
<feature type="chain" id="PRO_5015193269" description="DUF1501 domain-containing protein" evidence="1">
    <location>
        <begin position="28"/>
        <end position="518"/>
    </location>
</feature>
<dbReference type="PROSITE" id="PS51318">
    <property type="entry name" value="TAT"/>
    <property type="match status" value="1"/>
</dbReference>
<dbReference type="AlphaFoldDB" id="A0A2P2E6Z0"/>
<protein>
    <recommendedName>
        <fullName evidence="4">DUF1501 domain-containing protein</fullName>
    </recommendedName>
</protein>
<dbReference type="OrthoDB" id="9779968at2"/>
<feature type="signal peptide" evidence="1">
    <location>
        <begin position="1"/>
        <end position="27"/>
    </location>
</feature>
<gene>
    <name evidence="2" type="ORF">PbB2_00481</name>
</gene>
<evidence type="ECO:0000256" key="1">
    <source>
        <dbReference type="SAM" id="SignalP"/>
    </source>
</evidence>
<dbReference type="Pfam" id="PF07394">
    <property type="entry name" value="DUF1501"/>
    <property type="match status" value="1"/>
</dbReference>
<comment type="caution">
    <text evidence="2">The sequence shown here is derived from an EMBL/GenBank/DDBJ whole genome shotgun (WGS) entry which is preliminary data.</text>
</comment>
<proteinExistence type="predicted"/>
<reference evidence="2" key="1">
    <citation type="journal article" date="2018" name="Genome Announc.">
        <title>Draft Genome Sequence of "Candidatus Phycosocius bacilliformis," an Alphaproteobacterial Ectosymbiont of the Hydrocarbon-Producing Green Alga Botryococcus braunii.</title>
        <authorList>
            <person name="Tanabe Y."/>
            <person name="Yamaguchi H."/>
            <person name="Watanabe M.M."/>
        </authorList>
    </citation>
    <scope>NUCLEOTIDE SEQUENCE [LARGE SCALE GENOMIC DNA]</scope>
    <source>
        <strain evidence="2">BOTRYCO-2</strain>
    </source>
</reference>
<dbReference type="InterPro" id="IPR006311">
    <property type="entry name" value="TAT_signal"/>
</dbReference>
<sequence length="518" mass="53548">MKDLPHTRRQFLATSGAVGLAAPVVTAFGMQLAAFNSAASQSATGYKALVCIFQLGGNDANNTVLATDTDSWNRYWAARNTGADPIALMPPGTAAAAVGSTSPVTGRTVTAASPEAWGGVLPITPRTAQPIPAGTNATSRTFAFHPMLAPLIPVYTAGRLAVIANVGTLVEPVTKTEYSARAKKVPANLFSHNDQQAVWQAGLTEGVRTGWGGQFGDLMASGNGANSLYTAMSTAGNAVFLSGRSVVQYQVSTGATPAVAVNAVGGASLFGSSQGPAKMREIIRDTGFVANMGADHATIVGRSLDASVTLNAAAAGTIVTAIPAPPVYRNPITNNVETNSLSVQLQTVARMIAAAPALGLRRQVFFVAIGGHDSHDFQNTAQPNNLSKLATAMATFDATLANIGGVDMRSAVTTFTASDFSRTFNTNGDGTDHAWGGHHLIMGGAVNGGDIYGQFPTVGTDLGSFRNPDQTGNAHIPTTSVDQYAATLGSWFGVSNTDLGVIFPNLRNFSRPNLGFMI</sequence>
<dbReference type="EMBL" id="BFBR01000001">
    <property type="protein sequence ID" value="GBF56824.1"/>
    <property type="molecule type" value="Genomic_DNA"/>
</dbReference>
<name>A0A2P2E6Z0_9PROT</name>
<organism evidence="2 3">
    <name type="scientific">Candidatus Phycosocius bacilliformis</name>
    <dbReference type="NCBI Taxonomy" id="1445552"/>
    <lineage>
        <taxon>Bacteria</taxon>
        <taxon>Pseudomonadati</taxon>
        <taxon>Pseudomonadota</taxon>
        <taxon>Alphaproteobacteria</taxon>
        <taxon>Caulobacterales</taxon>
        <taxon>Caulobacterales incertae sedis</taxon>
        <taxon>Candidatus Phycosocius</taxon>
    </lineage>
</organism>
<dbReference type="InterPro" id="IPR010869">
    <property type="entry name" value="DUF1501"/>
</dbReference>
<evidence type="ECO:0000313" key="2">
    <source>
        <dbReference type="EMBL" id="GBF56824.1"/>
    </source>
</evidence>
<dbReference type="PANTHER" id="PTHR43737:SF1">
    <property type="entry name" value="DUF1501 DOMAIN-CONTAINING PROTEIN"/>
    <property type="match status" value="1"/>
</dbReference>
<keyword evidence="1" id="KW-0732">Signal</keyword>